<dbReference type="InterPro" id="IPR012349">
    <property type="entry name" value="Split_barrel_FMN-bd"/>
</dbReference>
<protein>
    <recommendedName>
        <fullName evidence="3">Pyridoxamine 5'-phosphate oxidase family protein</fullName>
    </recommendedName>
</protein>
<accession>A0A6P2BZ19</accession>
<gene>
    <name evidence="1" type="ORF">EAS64_26920</name>
</gene>
<dbReference type="OrthoDB" id="5180813at2"/>
<reference evidence="1 2" key="1">
    <citation type="submission" date="2018-11" db="EMBL/GenBank/DDBJ databases">
        <title>Trebonia kvetii gen.nov., sp.nov., a novel acidophilic actinobacterium, and proposal of the new actinobacterial family Treboniaceae fam. nov.</title>
        <authorList>
            <person name="Rapoport D."/>
            <person name="Sagova-Mareckova M."/>
            <person name="Sedlacek I."/>
            <person name="Provaznik J."/>
            <person name="Kralova S."/>
            <person name="Pavlinic D."/>
            <person name="Benes V."/>
            <person name="Kopecky J."/>
        </authorList>
    </citation>
    <scope>NUCLEOTIDE SEQUENCE [LARGE SCALE GENOMIC DNA]</scope>
    <source>
        <strain evidence="1 2">15Tr583</strain>
    </source>
</reference>
<dbReference type="AlphaFoldDB" id="A0A6P2BZ19"/>
<evidence type="ECO:0000313" key="2">
    <source>
        <dbReference type="Proteomes" id="UP000460272"/>
    </source>
</evidence>
<comment type="caution">
    <text evidence="1">The sequence shown here is derived from an EMBL/GenBank/DDBJ whole genome shotgun (WGS) entry which is preliminary data.</text>
</comment>
<name>A0A6P2BZ19_9ACTN</name>
<dbReference type="Gene3D" id="2.30.110.10">
    <property type="entry name" value="Electron Transport, Fmn-binding Protein, Chain A"/>
    <property type="match status" value="1"/>
</dbReference>
<sequence>MDQPLRDLDDVSTFKLSAAGRERLFALTNECVVCWTNSSGWPVGMPHSFVWSDGKFWVHTTTRRARVKALTARPESCIVVTSKGTEMNGAMVTAKTRATVHHGDRELVRWLLPLFFDRTGLGPDPESRAQLMELFDTPARVVIEFTPVDFFTYSSAELDDAMASSGIDGWERRGSSA</sequence>
<organism evidence="1 2">
    <name type="scientific">Trebonia kvetii</name>
    <dbReference type="NCBI Taxonomy" id="2480626"/>
    <lineage>
        <taxon>Bacteria</taxon>
        <taxon>Bacillati</taxon>
        <taxon>Actinomycetota</taxon>
        <taxon>Actinomycetes</taxon>
        <taxon>Streptosporangiales</taxon>
        <taxon>Treboniaceae</taxon>
        <taxon>Trebonia</taxon>
    </lineage>
</organism>
<dbReference type="Proteomes" id="UP000460272">
    <property type="component" value="Unassembled WGS sequence"/>
</dbReference>
<proteinExistence type="predicted"/>
<evidence type="ECO:0000313" key="1">
    <source>
        <dbReference type="EMBL" id="TVZ02433.1"/>
    </source>
</evidence>
<dbReference type="EMBL" id="RPFW01000005">
    <property type="protein sequence ID" value="TVZ02433.1"/>
    <property type="molecule type" value="Genomic_DNA"/>
</dbReference>
<dbReference type="SUPFAM" id="SSF50475">
    <property type="entry name" value="FMN-binding split barrel"/>
    <property type="match status" value="1"/>
</dbReference>
<keyword evidence="2" id="KW-1185">Reference proteome</keyword>
<dbReference type="RefSeq" id="WP_145857435.1">
    <property type="nucleotide sequence ID" value="NZ_RPFW01000005.1"/>
</dbReference>
<evidence type="ECO:0008006" key="3">
    <source>
        <dbReference type="Google" id="ProtNLM"/>
    </source>
</evidence>